<feature type="region of interest" description="Disordered" evidence="1">
    <location>
        <begin position="236"/>
        <end position="269"/>
    </location>
</feature>
<keyword evidence="3" id="KW-1185">Reference proteome</keyword>
<evidence type="ECO:0000256" key="1">
    <source>
        <dbReference type="SAM" id="MobiDB-lite"/>
    </source>
</evidence>
<feature type="compositionally biased region" description="Low complexity" evidence="1">
    <location>
        <begin position="119"/>
        <end position="134"/>
    </location>
</feature>
<proteinExistence type="predicted"/>
<dbReference type="OrthoDB" id="3645916at2759"/>
<organism evidence="2 3">
    <name type="scientific">Delitschia confertaspora ATCC 74209</name>
    <dbReference type="NCBI Taxonomy" id="1513339"/>
    <lineage>
        <taxon>Eukaryota</taxon>
        <taxon>Fungi</taxon>
        <taxon>Dikarya</taxon>
        <taxon>Ascomycota</taxon>
        <taxon>Pezizomycotina</taxon>
        <taxon>Dothideomycetes</taxon>
        <taxon>Pleosporomycetidae</taxon>
        <taxon>Pleosporales</taxon>
        <taxon>Delitschiaceae</taxon>
        <taxon>Delitschia</taxon>
    </lineage>
</organism>
<accession>A0A9P4MQ84</accession>
<dbReference type="AlphaFoldDB" id="A0A9P4MQ84"/>
<dbReference type="EMBL" id="ML993972">
    <property type="protein sequence ID" value="KAF2201534.1"/>
    <property type="molecule type" value="Genomic_DNA"/>
</dbReference>
<feature type="compositionally biased region" description="Pro residues" evidence="1">
    <location>
        <begin position="370"/>
        <end position="384"/>
    </location>
</feature>
<gene>
    <name evidence="2" type="ORF">GQ43DRAFT_33461</name>
</gene>
<protein>
    <submittedName>
        <fullName evidence="2">Uncharacterized protein</fullName>
    </submittedName>
</protein>
<feature type="region of interest" description="Disordered" evidence="1">
    <location>
        <begin position="364"/>
        <end position="403"/>
    </location>
</feature>
<feature type="compositionally biased region" description="Basic and acidic residues" evidence="1">
    <location>
        <begin position="139"/>
        <end position="161"/>
    </location>
</feature>
<feature type="region of interest" description="Disordered" evidence="1">
    <location>
        <begin position="106"/>
        <end position="184"/>
    </location>
</feature>
<comment type="caution">
    <text evidence="2">The sequence shown here is derived from an EMBL/GenBank/DDBJ whole genome shotgun (WGS) entry which is preliminary data.</text>
</comment>
<feature type="compositionally biased region" description="Low complexity" evidence="1">
    <location>
        <begin position="385"/>
        <end position="403"/>
    </location>
</feature>
<sequence>MQTLPDAAAESPPFSTPLPSGDDQLLSPSTSNTPSDVDPLIAQTAKRLADVINDFKRELDKRDGVWAYTHGALEITLKGNIHQSYEVRIIPDEDGDEYPITVQASLKKEKSTASGGAGSTMNPNNTNPSSSSTSLYQPVRRDSDAELERDILPRRKRKLDEGINDGASKKRPRTDEDDDEDIMPLISTDGMEDLLTKLRDDIQEDTSECVNHVQKLLRRFKEEWHEKSKWDYEQLSGLRGKGDSRNSVERTSAPDGFPSPTFDRGDESGSLHDFIRREAKLLSSQIRWVEECRRVASDAHDKREETWRTSSAGFHDRNRQDRENFQQRILGETTRQGQMLNQILNEVKGLAHVTMSLKWETPDQLTTHPVYPPPPSVPAFPTQPAPSTGRSGVSRTSTGGTRH</sequence>
<evidence type="ECO:0000313" key="2">
    <source>
        <dbReference type="EMBL" id="KAF2201534.1"/>
    </source>
</evidence>
<reference evidence="2" key="1">
    <citation type="journal article" date="2020" name="Stud. Mycol.">
        <title>101 Dothideomycetes genomes: a test case for predicting lifestyles and emergence of pathogens.</title>
        <authorList>
            <person name="Haridas S."/>
            <person name="Albert R."/>
            <person name="Binder M."/>
            <person name="Bloem J."/>
            <person name="Labutti K."/>
            <person name="Salamov A."/>
            <person name="Andreopoulos B."/>
            <person name="Baker S."/>
            <person name="Barry K."/>
            <person name="Bills G."/>
            <person name="Bluhm B."/>
            <person name="Cannon C."/>
            <person name="Castanera R."/>
            <person name="Culley D."/>
            <person name="Daum C."/>
            <person name="Ezra D."/>
            <person name="Gonzalez J."/>
            <person name="Henrissat B."/>
            <person name="Kuo A."/>
            <person name="Liang C."/>
            <person name="Lipzen A."/>
            <person name="Lutzoni F."/>
            <person name="Magnuson J."/>
            <person name="Mondo S."/>
            <person name="Nolan M."/>
            <person name="Ohm R."/>
            <person name="Pangilinan J."/>
            <person name="Park H.-J."/>
            <person name="Ramirez L."/>
            <person name="Alfaro M."/>
            <person name="Sun H."/>
            <person name="Tritt A."/>
            <person name="Yoshinaga Y."/>
            <person name="Zwiers L.-H."/>
            <person name="Turgeon B."/>
            <person name="Goodwin S."/>
            <person name="Spatafora J."/>
            <person name="Crous P."/>
            <person name="Grigoriev I."/>
        </authorList>
    </citation>
    <scope>NUCLEOTIDE SEQUENCE</scope>
    <source>
        <strain evidence="2">ATCC 74209</strain>
    </source>
</reference>
<feature type="region of interest" description="Disordered" evidence="1">
    <location>
        <begin position="1"/>
        <end position="38"/>
    </location>
</feature>
<name>A0A9P4MQ84_9PLEO</name>
<feature type="compositionally biased region" description="Polar residues" evidence="1">
    <location>
        <begin position="26"/>
        <end position="35"/>
    </location>
</feature>
<dbReference type="Proteomes" id="UP000799536">
    <property type="component" value="Unassembled WGS sequence"/>
</dbReference>
<evidence type="ECO:0000313" key="3">
    <source>
        <dbReference type="Proteomes" id="UP000799536"/>
    </source>
</evidence>
<feature type="region of interest" description="Disordered" evidence="1">
    <location>
        <begin position="303"/>
        <end position="322"/>
    </location>
</feature>